<organism evidence="1 2">
    <name type="scientific">Hymenobacter montanus</name>
    <dbReference type="NCBI Taxonomy" id="2771359"/>
    <lineage>
        <taxon>Bacteria</taxon>
        <taxon>Pseudomonadati</taxon>
        <taxon>Bacteroidota</taxon>
        <taxon>Cytophagia</taxon>
        <taxon>Cytophagales</taxon>
        <taxon>Hymenobacteraceae</taxon>
        <taxon>Hymenobacter</taxon>
    </lineage>
</organism>
<dbReference type="NCBIfam" id="TIGR02608">
    <property type="entry name" value="delta_60_rpt"/>
    <property type="match status" value="6"/>
</dbReference>
<name>A0A927GL34_9BACT</name>
<accession>A0A927GL34</accession>
<dbReference type="Gene3D" id="2.80.10.50">
    <property type="match status" value="3"/>
</dbReference>
<dbReference type="AlphaFoldDB" id="A0A927GL34"/>
<comment type="caution">
    <text evidence="1">The sequence shown here is derived from an EMBL/GenBank/DDBJ whole genome shotgun (WGS) entry which is preliminary data.</text>
</comment>
<evidence type="ECO:0000313" key="1">
    <source>
        <dbReference type="EMBL" id="MBD2769766.1"/>
    </source>
</evidence>
<reference evidence="1" key="1">
    <citation type="submission" date="2020-09" db="EMBL/GenBank/DDBJ databases">
        <authorList>
            <person name="Kim M.K."/>
        </authorList>
    </citation>
    <scope>NUCLEOTIDE SEQUENCE</scope>
    <source>
        <strain evidence="1">BT664</strain>
    </source>
</reference>
<evidence type="ECO:0000313" key="2">
    <source>
        <dbReference type="Proteomes" id="UP000612233"/>
    </source>
</evidence>
<keyword evidence="2" id="KW-1185">Reference proteome</keyword>
<proteinExistence type="predicted"/>
<evidence type="ECO:0008006" key="3">
    <source>
        <dbReference type="Google" id="ProtNLM"/>
    </source>
</evidence>
<protein>
    <recommendedName>
        <fullName evidence="3">T9SS type A sorting domain-containing protein</fullName>
    </recommendedName>
</protein>
<sequence>MSHLTRAQAEIDATFGNNGRVFTTFSAAPTSDAAAAVTLQPDGKLVVAGQGNAGLEMARYTTTGALDATFGTGGKVIVPLAGSPSPTCMPRAYNPPGFGTAYSVCLQADGKVVVAGAVKGDSFVARFLANGTLDAGFGTNGVTYICGGTVSGYAVRVGQQPTGELIVMGHAVGINVGDYPLPAGNAFVYRLQANGSRDSGYSSGLGAYGRLTDGLVDNAGRALGVGFEDGFFTNPSTVTRRLVVLKVLANGTADPTFGTAGIAALNQFNNQPVMGRAIAQMPNGQILVLGETDVLNPSLFLARFNANGTLDASFGTNGTTDLGPAAFNAFPEMSLQADGKIVLVGTLNGDFVLRRLLPSGQPDTGYGLNGYVTINEDVDDQLKDVLIQPDGSAVAVGYAAGPAGQNSRFAVLRVLPTGRALASAVGFSGAAALRAVPNPSSGAQLQVEMNWPAAVHQPVSVELLSPMGQVVTQTTLSPVGAGERRQAKLAPDQVLAAGLYVLRARCATGVLTSKVLVQ</sequence>
<dbReference type="InterPro" id="IPR013431">
    <property type="entry name" value="Delta_60_rpt"/>
</dbReference>
<dbReference type="Pfam" id="PF17164">
    <property type="entry name" value="DUF5122"/>
    <property type="match status" value="4"/>
</dbReference>
<dbReference type="Proteomes" id="UP000612233">
    <property type="component" value="Unassembled WGS sequence"/>
</dbReference>
<gene>
    <name evidence="1" type="ORF">IC235_17895</name>
</gene>
<dbReference type="EMBL" id="JACXAD010000023">
    <property type="protein sequence ID" value="MBD2769766.1"/>
    <property type="molecule type" value="Genomic_DNA"/>
</dbReference>
<dbReference type="RefSeq" id="WP_191006577.1">
    <property type="nucleotide sequence ID" value="NZ_JACXAD010000023.1"/>
</dbReference>